<dbReference type="PANTHER" id="PTHR36174:SF1">
    <property type="entry name" value="LIPID II:GLYCINE GLYCYLTRANSFERASE"/>
    <property type="match status" value="1"/>
</dbReference>
<reference evidence="3" key="1">
    <citation type="submission" date="2016-11" db="EMBL/GenBank/DDBJ databases">
        <title>Complete Genome Sequence of alachlor-degrading Sphingomonas sp. strain JJ-A5.</title>
        <authorList>
            <person name="Lee H."/>
            <person name="Ka J.-O."/>
        </authorList>
    </citation>
    <scope>NUCLEOTIDE SEQUENCE [LARGE SCALE GENOMIC DNA]</scope>
    <source>
        <strain evidence="3">JJ-A5</strain>
    </source>
</reference>
<dbReference type="STRING" id="1921510.BSL82_02755"/>
<organism evidence="2 3">
    <name type="scientific">Tardibacter chloracetimidivorans</name>
    <dbReference type="NCBI Taxonomy" id="1921510"/>
    <lineage>
        <taxon>Bacteria</taxon>
        <taxon>Pseudomonadati</taxon>
        <taxon>Pseudomonadota</taxon>
        <taxon>Alphaproteobacteria</taxon>
        <taxon>Sphingomonadales</taxon>
        <taxon>Sphingomonadaceae</taxon>
        <taxon>Tardibacter</taxon>
    </lineage>
</organism>
<dbReference type="KEGG" id="sphj:BSL82_02755"/>
<dbReference type="Pfam" id="PF13480">
    <property type="entry name" value="Acetyltransf_6"/>
    <property type="match status" value="1"/>
</dbReference>
<evidence type="ECO:0000313" key="2">
    <source>
        <dbReference type="EMBL" id="API58359.1"/>
    </source>
</evidence>
<dbReference type="Proteomes" id="UP000182063">
    <property type="component" value="Chromosome"/>
</dbReference>
<protein>
    <recommendedName>
        <fullName evidence="1">BioF2-like acetyltransferase domain-containing protein</fullName>
    </recommendedName>
</protein>
<dbReference type="InterPro" id="IPR050644">
    <property type="entry name" value="PG_Glycine_Bridge_Synth"/>
</dbReference>
<proteinExistence type="predicted"/>
<dbReference type="InterPro" id="IPR016181">
    <property type="entry name" value="Acyl_CoA_acyltransferase"/>
</dbReference>
<evidence type="ECO:0000259" key="1">
    <source>
        <dbReference type="Pfam" id="PF13480"/>
    </source>
</evidence>
<dbReference type="InterPro" id="IPR038740">
    <property type="entry name" value="BioF2-like_GNAT_dom"/>
</dbReference>
<evidence type="ECO:0000313" key="3">
    <source>
        <dbReference type="Proteomes" id="UP000182063"/>
    </source>
</evidence>
<name>A0A1L3ZRW1_9SPHN</name>
<feature type="domain" description="BioF2-like acetyltransferase" evidence="1">
    <location>
        <begin position="177"/>
        <end position="310"/>
    </location>
</feature>
<dbReference type="Gene3D" id="3.40.630.30">
    <property type="match status" value="1"/>
</dbReference>
<sequence length="361" mass="40085">MGGPTRLPAGRARIAHACGGARLMRFRRVPLNDVDWAELDRFADRTHAQRLPWLNYLTAIGAGQPLVALLEDEGKTIGCFTAMRGKRLGLPVLGSPIPGWNTGYMGLNLAPEAPRADALHALSRFAFRDQGCAYLELSDPMADFDSAAAAGYSTVKISGFASDLTLSEDALFARMASATRRCIRKAEREGVTVEEAAPEGFAAEFHAQLVEVFARQGLMPTYSRERVEKLIEHVHPSGSLLLLRARAPGGESIATGIFAGFGRYSTFWGNGSVTDMLHLRPNQALHWHAMRYWKARGVHLHDWGGTGDYKKNYGPDEYRYIRQYRSALPWLDQVRGPALKSYKKLRAWRSRRLAEQQAAAE</sequence>
<dbReference type="PANTHER" id="PTHR36174">
    <property type="entry name" value="LIPID II:GLYCINE GLYCYLTRANSFERASE"/>
    <property type="match status" value="1"/>
</dbReference>
<dbReference type="AlphaFoldDB" id="A0A1L3ZRW1"/>
<dbReference type="EMBL" id="CP018221">
    <property type="protein sequence ID" value="API58359.1"/>
    <property type="molecule type" value="Genomic_DNA"/>
</dbReference>
<gene>
    <name evidence="2" type="ORF">BSL82_02755</name>
</gene>
<keyword evidence="3" id="KW-1185">Reference proteome</keyword>
<accession>A0A1L3ZRW1</accession>
<dbReference type="SUPFAM" id="SSF55729">
    <property type="entry name" value="Acyl-CoA N-acyltransferases (Nat)"/>
    <property type="match status" value="1"/>
</dbReference>